<keyword evidence="4" id="KW-1185">Reference proteome</keyword>
<dbReference type="PANTHER" id="PTHR48081:SF8">
    <property type="entry name" value="ALPHA_BETA HYDROLASE FOLD-3 DOMAIN-CONTAINING PROTEIN-RELATED"/>
    <property type="match status" value="1"/>
</dbReference>
<dbReference type="STRING" id="1330018.A0A167PRC8"/>
<evidence type="ECO:0000256" key="1">
    <source>
        <dbReference type="ARBA" id="ARBA00022801"/>
    </source>
</evidence>
<dbReference type="GO" id="GO:0016787">
    <property type="term" value="F:hydrolase activity"/>
    <property type="evidence" value="ECO:0007669"/>
    <property type="project" value="UniProtKB-KW"/>
</dbReference>
<evidence type="ECO:0000313" key="4">
    <source>
        <dbReference type="Proteomes" id="UP000076738"/>
    </source>
</evidence>
<dbReference type="InterPro" id="IPR029058">
    <property type="entry name" value="AB_hydrolase_fold"/>
</dbReference>
<dbReference type="Proteomes" id="UP000076738">
    <property type="component" value="Unassembled WGS sequence"/>
</dbReference>
<evidence type="ECO:0000259" key="2">
    <source>
        <dbReference type="Pfam" id="PF07859"/>
    </source>
</evidence>
<gene>
    <name evidence="3" type="ORF">CALVIDRAFT_534588</name>
</gene>
<dbReference type="SUPFAM" id="SSF53474">
    <property type="entry name" value="alpha/beta-Hydrolases"/>
    <property type="match status" value="1"/>
</dbReference>
<name>A0A167PRC8_CALVF</name>
<keyword evidence="1" id="KW-0378">Hydrolase</keyword>
<dbReference type="PANTHER" id="PTHR48081">
    <property type="entry name" value="AB HYDROLASE SUPERFAMILY PROTEIN C4A8.06C"/>
    <property type="match status" value="1"/>
</dbReference>
<feature type="domain" description="Alpha/beta hydrolase fold-3" evidence="2">
    <location>
        <begin position="94"/>
        <end position="302"/>
    </location>
</feature>
<sequence length="329" mass="35492">MTYRLTVGPLVPHLVPLMDEDYVHYYTNTLIGLPALDYTAPFDPSIRDRYLVGSGASEPLPVGSTRDIGGIGKNPNVRVFTPPGEKPEGGWAALVYYHGGGWVLGTIDSSAAMCTQLCIRSNCVVVSVDYRLAPEHIYPAAVEDSWDVLQWVHDHGPAEISIDPKRIAVGGGSAGGHLSAVVAHKSATRSPPIPLVYQLLLVPCTDLSPDAPYPSRTAYAHAPALPAARMQWFYGLFQAPPEEWEASPILAPKDNFAQLAPQFVAVAGLDFLKDEGIAYHEKTVEHGGKSELKVYEGVPHNFGSLDGVTAKGREFIGDAVERLNTAFGH</sequence>
<protein>
    <submittedName>
        <fullName evidence="3">Lipase/ esterase</fullName>
    </submittedName>
</protein>
<dbReference type="AlphaFoldDB" id="A0A167PRC8"/>
<organism evidence="3 4">
    <name type="scientific">Calocera viscosa (strain TUFC12733)</name>
    <dbReference type="NCBI Taxonomy" id="1330018"/>
    <lineage>
        <taxon>Eukaryota</taxon>
        <taxon>Fungi</taxon>
        <taxon>Dikarya</taxon>
        <taxon>Basidiomycota</taxon>
        <taxon>Agaricomycotina</taxon>
        <taxon>Dacrymycetes</taxon>
        <taxon>Dacrymycetales</taxon>
        <taxon>Dacrymycetaceae</taxon>
        <taxon>Calocera</taxon>
    </lineage>
</organism>
<dbReference type="InterPro" id="IPR050300">
    <property type="entry name" value="GDXG_lipolytic_enzyme"/>
</dbReference>
<evidence type="ECO:0000313" key="3">
    <source>
        <dbReference type="EMBL" id="KZO99052.1"/>
    </source>
</evidence>
<dbReference type="EMBL" id="KV417273">
    <property type="protein sequence ID" value="KZO99052.1"/>
    <property type="molecule type" value="Genomic_DNA"/>
</dbReference>
<dbReference type="InterPro" id="IPR013094">
    <property type="entry name" value="AB_hydrolase_3"/>
</dbReference>
<accession>A0A167PRC8</accession>
<dbReference type="Pfam" id="PF07859">
    <property type="entry name" value="Abhydrolase_3"/>
    <property type="match status" value="1"/>
</dbReference>
<dbReference type="OrthoDB" id="408631at2759"/>
<proteinExistence type="predicted"/>
<reference evidence="3 4" key="1">
    <citation type="journal article" date="2016" name="Mol. Biol. Evol.">
        <title>Comparative Genomics of Early-Diverging Mushroom-Forming Fungi Provides Insights into the Origins of Lignocellulose Decay Capabilities.</title>
        <authorList>
            <person name="Nagy L.G."/>
            <person name="Riley R."/>
            <person name="Tritt A."/>
            <person name="Adam C."/>
            <person name="Daum C."/>
            <person name="Floudas D."/>
            <person name="Sun H."/>
            <person name="Yadav J.S."/>
            <person name="Pangilinan J."/>
            <person name="Larsson K.H."/>
            <person name="Matsuura K."/>
            <person name="Barry K."/>
            <person name="Labutti K."/>
            <person name="Kuo R."/>
            <person name="Ohm R.A."/>
            <person name="Bhattacharya S.S."/>
            <person name="Shirouzu T."/>
            <person name="Yoshinaga Y."/>
            <person name="Martin F.M."/>
            <person name="Grigoriev I.V."/>
            <person name="Hibbett D.S."/>
        </authorList>
    </citation>
    <scope>NUCLEOTIDE SEQUENCE [LARGE SCALE GENOMIC DNA]</scope>
    <source>
        <strain evidence="3 4">TUFC12733</strain>
    </source>
</reference>
<dbReference type="Gene3D" id="3.40.50.1820">
    <property type="entry name" value="alpha/beta hydrolase"/>
    <property type="match status" value="1"/>
</dbReference>